<protein>
    <submittedName>
        <fullName evidence="1">Squalene synthetase-like protein</fullName>
    </submittedName>
</protein>
<name>A0ACC3N351_9PEZI</name>
<keyword evidence="2" id="KW-1185">Reference proteome</keyword>
<evidence type="ECO:0000313" key="1">
    <source>
        <dbReference type="EMBL" id="KAK3708182.1"/>
    </source>
</evidence>
<evidence type="ECO:0000313" key="2">
    <source>
        <dbReference type="Proteomes" id="UP001281147"/>
    </source>
</evidence>
<accession>A0ACC3N351</accession>
<dbReference type="Proteomes" id="UP001281147">
    <property type="component" value="Unassembled WGS sequence"/>
</dbReference>
<reference evidence="1" key="1">
    <citation type="submission" date="2023-07" db="EMBL/GenBank/DDBJ databases">
        <title>Black Yeasts Isolated from many extreme environments.</title>
        <authorList>
            <person name="Coleine C."/>
            <person name="Stajich J.E."/>
            <person name="Selbmann L."/>
        </authorList>
    </citation>
    <scope>NUCLEOTIDE SEQUENCE</scope>
    <source>
        <strain evidence="1">CCFEE 5714</strain>
    </source>
</reference>
<sequence length="1086" mass="118774">MGKKNKSKAPKGRAAAKQKAKKGSPGSGSWQNNFIRSSGGRRQTLDEDDDYNPLPQFQGFAQTNTPTRNFTPRTPTVRLRHQTISFVSAGANTPAEFEPKPSEEALFEAAEESEEEVDEENDLEFDDSNIQTNVLMDTDMEISEGGIAQMNIQSSAEMSGAETANTSSDLDDNTVGRDAYSVLLESLRAIEHNMAKEVFRSAIFPALPGLLIPDKCLQTIANMVINKRPAPTEAELRAILGPVDAPPAEQLKEFVHRISPTFEKASYRRNVPGKQESMASSAAPAFFVDTVGDPSLAGAPKINGKRSTRRAPSPTPSDSSEEAVVFQGRNKPLKAKEPMKVALRGEARRSRANNSSTSAATTQQSRARLSESAPSSRQNRVNEAASFSRPLASTVRNSGQATVDASKTLQNLNAVQERSSAPNPGPLSQPLGNDTAANEQPNRQSSVGQTPITDPEFFSRALPALEGSSSFSNPTASSSRTAIGWGSRASKLDEEVNNDATWAPAPAGSWWKKKGKQRPDLDPSPEEQMALDEAPTRPSKVMFIEPKAEETIASLQAEVRSIWREKDKVREKAREQDRISLDLPKTKRRGKNGRKRDNRRMREPITSDGEDDDAEEAAYDDYMSNLAAQLDEDDTKGVAQQQFSASAFSAVAGESSLVVDGEEIGEDEVLPNHVDLMNEDGSASDSDSGPIGQDLSDEVSDFDSSDLEDEIEYTEREQWEDEEDLRQRAKEAKTDEQIARMYAKQQEFGYHGDDLMIDDGEYMSITDMDGVGDIASARAGLADISNFASGRSSNKHGMRRRSGRGQGNVSFPNASALADTVDQYGEHGFDIMDLDRPSLRPTKKGRKGKLPPELEALSDDDLKETVRSTWENDRRKKSEKKAEREELRAQGWLGSSGKKGKADFSVKYPLGMTKYQIHDELRIFLLDENQRTRPFPPMDRLERKALHDIANVLDLGSKSIGSGKSRFPTLHKTLRTPYTPEMIDKAIDMSMNGLLNRDLKLGKGLSKRKAQKMVKSGGVRGADKGAASLRHGEVVGAGAAAIGESSFGHKMMEKMGWSRGMALGRDGEGRLVPVEQVVKLGTAGLG</sequence>
<proteinExistence type="predicted"/>
<gene>
    <name evidence="1" type="primary">SQS1_1</name>
    <name evidence="1" type="ORF">LTR37_011686</name>
</gene>
<comment type="caution">
    <text evidence="1">The sequence shown here is derived from an EMBL/GenBank/DDBJ whole genome shotgun (WGS) entry which is preliminary data.</text>
</comment>
<organism evidence="1 2">
    <name type="scientific">Vermiconidia calcicola</name>
    <dbReference type="NCBI Taxonomy" id="1690605"/>
    <lineage>
        <taxon>Eukaryota</taxon>
        <taxon>Fungi</taxon>
        <taxon>Dikarya</taxon>
        <taxon>Ascomycota</taxon>
        <taxon>Pezizomycotina</taxon>
        <taxon>Dothideomycetes</taxon>
        <taxon>Dothideomycetidae</taxon>
        <taxon>Mycosphaerellales</taxon>
        <taxon>Extremaceae</taxon>
        <taxon>Vermiconidia</taxon>
    </lineage>
</organism>
<dbReference type="EMBL" id="JAUTXU010000103">
    <property type="protein sequence ID" value="KAK3708182.1"/>
    <property type="molecule type" value="Genomic_DNA"/>
</dbReference>